<feature type="region of interest" description="Disordered" evidence="1">
    <location>
        <begin position="1"/>
        <end position="48"/>
    </location>
</feature>
<accession>A0AAD4HCH3</accession>
<reference evidence="2" key="1">
    <citation type="journal article" date="2020" name="New Phytol.">
        <title>Comparative genomics reveals dynamic genome evolution in host specialist ectomycorrhizal fungi.</title>
        <authorList>
            <person name="Lofgren L.A."/>
            <person name="Nguyen N.H."/>
            <person name="Vilgalys R."/>
            <person name="Ruytinx J."/>
            <person name="Liao H.L."/>
            <person name="Branco S."/>
            <person name="Kuo A."/>
            <person name="LaButti K."/>
            <person name="Lipzen A."/>
            <person name="Andreopoulos W."/>
            <person name="Pangilinan J."/>
            <person name="Riley R."/>
            <person name="Hundley H."/>
            <person name="Na H."/>
            <person name="Barry K."/>
            <person name="Grigoriev I.V."/>
            <person name="Stajich J.E."/>
            <person name="Kennedy P.G."/>
        </authorList>
    </citation>
    <scope>NUCLEOTIDE SEQUENCE</scope>
    <source>
        <strain evidence="2">FC203</strain>
    </source>
</reference>
<gene>
    <name evidence="2" type="ORF">F5891DRAFT_988827</name>
</gene>
<dbReference type="EMBL" id="JABBWK010000252">
    <property type="protein sequence ID" value="KAG1886821.1"/>
    <property type="molecule type" value="Genomic_DNA"/>
</dbReference>
<evidence type="ECO:0000313" key="3">
    <source>
        <dbReference type="Proteomes" id="UP001195769"/>
    </source>
</evidence>
<proteinExistence type="predicted"/>
<protein>
    <submittedName>
        <fullName evidence="2">Uncharacterized protein</fullName>
    </submittedName>
</protein>
<evidence type="ECO:0000256" key="1">
    <source>
        <dbReference type="SAM" id="MobiDB-lite"/>
    </source>
</evidence>
<feature type="compositionally biased region" description="Low complexity" evidence="1">
    <location>
        <begin position="31"/>
        <end position="43"/>
    </location>
</feature>
<comment type="caution">
    <text evidence="2">The sequence shown here is derived from an EMBL/GenBank/DDBJ whole genome shotgun (WGS) entry which is preliminary data.</text>
</comment>
<sequence>MTVFGGFGVQPQTQTQQPAQGSSVFGGGAFGQTQQQQPSGPTSMFGQQRQSLMMSTTPITGPAPFSKSTKFNDLPDDIKRTFETIDSHIQGRIQISNELTQQKMGEEAIKGQELIRELHKYAQLPTLSIQELLGVSSVIQSDSLFAKDLKVKTEQAVQDMIVATNIIEYAI</sequence>
<dbReference type="GeneID" id="64672328"/>
<organism evidence="2 3">
    <name type="scientific">Suillus fuscotomentosus</name>
    <dbReference type="NCBI Taxonomy" id="1912939"/>
    <lineage>
        <taxon>Eukaryota</taxon>
        <taxon>Fungi</taxon>
        <taxon>Dikarya</taxon>
        <taxon>Basidiomycota</taxon>
        <taxon>Agaricomycotina</taxon>
        <taxon>Agaricomycetes</taxon>
        <taxon>Agaricomycetidae</taxon>
        <taxon>Boletales</taxon>
        <taxon>Suillineae</taxon>
        <taxon>Suillaceae</taxon>
        <taxon>Suillus</taxon>
    </lineage>
</organism>
<keyword evidence="3" id="KW-1185">Reference proteome</keyword>
<dbReference type="AlphaFoldDB" id="A0AAD4HCH3"/>
<feature type="compositionally biased region" description="Low complexity" evidence="1">
    <location>
        <begin position="9"/>
        <end position="21"/>
    </location>
</feature>
<dbReference type="Proteomes" id="UP001195769">
    <property type="component" value="Unassembled WGS sequence"/>
</dbReference>
<name>A0AAD4HCH3_9AGAM</name>
<dbReference type="RefSeq" id="XP_041216662.1">
    <property type="nucleotide sequence ID" value="XM_041378030.1"/>
</dbReference>
<evidence type="ECO:0000313" key="2">
    <source>
        <dbReference type="EMBL" id="KAG1886821.1"/>
    </source>
</evidence>